<comment type="caution">
    <text evidence="11">The sequence shown here is derived from an EMBL/GenBank/DDBJ whole genome shotgun (WGS) entry which is preliminary data.</text>
</comment>
<feature type="transmembrane region" description="Helical" evidence="9">
    <location>
        <begin position="137"/>
        <end position="159"/>
    </location>
</feature>
<dbReference type="PANTHER" id="PTHR24421:SF58">
    <property type="entry name" value="SIGNAL TRANSDUCTION HISTIDINE-PROTEIN KINASE_PHOSPHATASE UHPB"/>
    <property type="match status" value="1"/>
</dbReference>
<dbReference type="Pfam" id="PF02518">
    <property type="entry name" value="HATPase_c"/>
    <property type="match status" value="1"/>
</dbReference>
<name>A0ABT8BXW6_9VIBR</name>
<dbReference type="InterPro" id="IPR050482">
    <property type="entry name" value="Sensor_HK_TwoCompSys"/>
</dbReference>
<dbReference type="Pfam" id="PF05231">
    <property type="entry name" value="MASE1"/>
    <property type="match status" value="1"/>
</dbReference>
<evidence type="ECO:0000256" key="5">
    <source>
        <dbReference type="ARBA" id="ARBA00022777"/>
    </source>
</evidence>
<dbReference type="InterPro" id="IPR003594">
    <property type="entry name" value="HATPase_dom"/>
</dbReference>
<feature type="transmembrane region" description="Helical" evidence="9">
    <location>
        <begin position="204"/>
        <end position="221"/>
    </location>
</feature>
<dbReference type="Pfam" id="PF07730">
    <property type="entry name" value="HisKA_3"/>
    <property type="match status" value="1"/>
</dbReference>
<evidence type="ECO:0000256" key="1">
    <source>
        <dbReference type="ARBA" id="ARBA00004651"/>
    </source>
</evidence>
<keyword evidence="4 9" id="KW-0812">Transmembrane</keyword>
<evidence type="ECO:0000313" key="12">
    <source>
        <dbReference type="Proteomes" id="UP001238540"/>
    </source>
</evidence>
<dbReference type="RefSeq" id="WP_076590591.1">
    <property type="nucleotide sequence ID" value="NZ_JABEYA020000008.1"/>
</dbReference>
<dbReference type="NCBIfam" id="NF008649">
    <property type="entry name" value="PRK11644.1"/>
    <property type="match status" value="1"/>
</dbReference>
<dbReference type="InterPro" id="IPR005467">
    <property type="entry name" value="His_kinase_dom"/>
</dbReference>
<evidence type="ECO:0000259" key="10">
    <source>
        <dbReference type="PROSITE" id="PS50109"/>
    </source>
</evidence>
<evidence type="ECO:0000256" key="4">
    <source>
        <dbReference type="ARBA" id="ARBA00022692"/>
    </source>
</evidence>
<keyword evidence="6 9" id="KW-1133">Transmembrane helix</keyword>
<keyword evidence="2" id="KW-1003">Cell membrane</keyword>
<accession>A0ABT8BXW6</accession>
<evidence type="ECO:0000256" key="7">
    <source>
        <dbReference type="ARBA" id="ARBA00023012"/>
    </source>
</evidence>
<feature type="transmembrane region" description="Helical" evidence="9">
    <location>
        <begin position="12"/>
        <end position="29"/>
    </location>
</feature>
<keyword evidence="5 11" id="KW-0418">Kinase</keyword>
<keyword evidence="7" id="KW-0902">Two-component regulatory system</keyword>
<keyword evidence="3 11" id="KW-0808">Transferase</keyword>
<feature type="transmembrane region" description="Helical" evidence="9">
    <location>
        <begin position="109"/>
        <end position="131"/>
    </location>
</feature>
<reference evidence="12" key="1">
    <citation type="journal article" date="2019" name="Int. J. Syst. Evol. Microbiol.">
        <title>The Global Catalogue of Microorganisms (GCM) 10K type strain sequencing project: providing services to taxonomists for standard genome sequencing and annotation.</title>
        <authorList>
            <consortium name="The Broad Institute Genomics Platform"/>
            <consortium name="The Broad Institute Genome Sequencing Center for Infectious Disease"/>
            <person name="Wu L."/>
            <person name="Ma J."/>
        </authorList>
    </citation>
    <scope>NUCLEOTIDE SEQUENCE [LARGE SCALE GENOMIC DNA]</scope>
    <source>
        <strain evidence="12">CECT 7398</strain>
    </source>
</reference>
<dbReference type="InterPro" id="IPR007895">
    <property type="entry name" value="MASE1"/>
</dbReference>
<dbReference type="SUPFAM" id="SSF55874">
    <property type="entry name" value="ATPase domain of HSP90 chaperone/DNA topoisomerase II/histidine kinase"/>
    <property type="match status" value="1"/>
</dbReference>
<dbReference type="EC" id="2.7.13.3" evidence="11"/>
<comment type="subcellular location">
    <subcellularLocation>
        <location evidence="1">Cell membrane</location>
        <topology evidence="1">Multi-pass membrane protein</topology>
    </subcellularLocation>
</comment>
<dbReference type="Proteomes" id="UP001238540">
    <property type="component" value="Unassembled WGS sequence"/>
</dbReference>
<feature type="domain" description="Histidine kinase" evidence="10">
    <location>
        <begin position="310"/>
        <end position="504"/>
    </location>
</feature>
<gene>
    <name evidence="11" type="primary">uhpB</name>
    <name evidence="11" type="ORF">QWZ16_19930</name>
</gene>
<keyword evidence="12" id="KW-1185">Reference proteome</keyword>
<evidence type="ECO:0000256" key="2">
    <source>
        <dbReference type="ARBA" id="ARBA00022475"/>
    </source>
</evidence>
<dbReference type="SMART" id="SM00387">
    <property type="entry name" value="HATPase_c"/>
    <property type="match status" value="1"/>
</dbReference>
<sequence>MRRYLANAACTWLMILCGWFCLWVISFYFVNDAKLAVLFFPFALRLGVTLHTPIKHWPAIYGAEWMLTFALALLLDQPPWFDVWLASVASIPLTAFACRYYHGTQAQRLWVQAATVLSLSVLNLACVGDTITSLSFVWLISLTGGLMLVPTCYLIWNYLFENTWQPLTSSMINPALVIKCKPLMVLTLLFSTSFVLQLTLPDELRRFAPFCLAIPIIFLAFRYGWQGAILGTLVNSIALIAARSGVSGLEVTDLLLSITAQTLTGILLGVAVQRQRDLNQQLRHELSRNQHLARQLVTAEETVRHEVARELHDEIGQNITAIRTQANIIKRVTNPDLSAQCATTIESLSLNVYDTTKGLLTRLRPIALDELDLHEALTQLVRDMEFTQQGIQVTLNLGGENTANLNDTTRTTLYRICQEALNNIHKYAQAKTVRLDLHTGHLIRLTIIDDGIGFQTDKPKQGLGLKGMRERVQALGGQFSLSSVQNKECNQSGTTIHVQLPGNMSDDLCPR</sequence>
<dbReference type="GO" id="GO:0004673">
    <property type="term" value="F:protein histidine kinase activity"/>
    <property type="evidence" value="ECO:0007669"/>
    <property type="project" value="UniProtKB-EC"/>
</dbReference>
<keyword evidence="8 9" id="KW-0472">Membrane</keyword>
<feature type="transmembrane region" description="Helical" evidence="9">
    <location>
        <begin position="81"/>
        <end position="102"/>
    </location>
</feature>
<dbReference type="InterPro" id="IPR036890">
    <property type="entry name" value="HATPase_C_sf"/>
</dbReference>
<proteinExistence type="predicted"/>
<evidence type="ECO:0000256" key="9">
    <source>
        <dbReference type="SAM" id="Phobius"/>
    </source>
</evidence>
<dbReference type="PROSITE" id="PS50109">
    <property type="entry name" value="HIS_KIN"/>
    <property type="match status" value="1"/>
</dbReference>
<evidence type="ECO:0000313" key="11">
    <source>
        <dbReference type="EMBL" id="MDN3611868.1"/>
    </source>
</evidence>
<dbReference type="CDD" id="cd16917">
    <property type="entry name" value="HATPase_UhpB-NarQ-NarX-like"/>
    <property type="match status" value="1"/>
</dbReference>
<organism evidence="11 12">
    <name type="scientific">Vibrio ostreicida</name>
    <dbReference type="NCBI Taxonomy" id="526588"/>
    <lineage>
        <taxon>Bacteria</taxon>
        <taxon>Pseudomonadati</taxon>
        <taxon>Pseudomonadota</taxon>
        <taxon>Gammaproteobacteria</taxon>
        <taxon>Vibrionales</taxon>
        <taxon>Vibrionaceae</taxon>
        <taxon>Vibrio</taxon>
    </lineage>
</organism>
<dbReference type="InterPro" id="IPR011712">
    <property type="entry name" value="Sig_transdc_His_kin_sub3_dim/P"/>
</dbReference>
<evidence type="ECO:0000256" key="3">
    <source>
        <dbReference type="ARBA" id="ARBA00022679"/>
    </source>
</evidence>
<evidence type="ECO:0000256" key="8">
    <source>
        <dbReference type="ARBA" id="ARBA00023136"/>
    </source>
</evidence>
<protein>
    <submittedName>
        <fullName evidence="11">Signal transduction histidine-protein kinase/phosphatase UhpB</fullName>
        <ecNumber evidence="11">2.7.13.3</ecNumber>
    </submittedName>
</protein>
<evidence type="ECO:0000256" key="6">
    <source>
        <dbReference type="ARBA" id="ARBA00022989"/>
    </source>
</evidence>
<dbReference type="Gene3D" id="3.30.565.10">
    <property type="entry name" value="Histidine kinase-like ATPase, C-terminal domain"/>
    <property type="match status" value="1"/>
</dbReference>
<dbReference type="PANTHER" id="PTHR24421">
    <property type="entry name" value="NITRATE/NITRITE SENSOR PROTEIN NARX-RELATED"/>
    <property type="match status" value="1"/>
</dbReference>
<dbReference type="Gene3D" id="1.20.5.1930">
    <property type="match status" value="1"/>
</dbReference>
<dbReference type="EMBL" id="JAUFQC010000027">
    <property type="protein sequence ID" value="MDN3611868.1"/>
    <property type="molecule type" value="Genomic_DNA"/>
</dbReference>